<evidence type="ECO:0000313" key="2">
    <source>
        <dbReference type="Proteomes" id="UP001594351"/>
    </source>
</evidence>
<gene>
    <name evidence="1" type="ORF">ACFL27_07590</name>
</gene>
<accession>A0ABV6YV25</accession>
<dbReference type="Proteomes" id="UP001594351">
    <property type="component" value="Unassembled WGS sequence"/>
</dbReference>
<proteinExistence type="predicted"/>
<evidence type="ECO:0000313" key="1">
    <source>
        <dbReference type="EMBL" id="MFC1850037.1"/>
    </source>
</evidence>
<name>A0ABV6YV25_UNCC1</name>
<reference evidence="1 2" key="1">
    <citation type="submission" date="2024-09" db="EMBL/GenBank/DDBJ databases">
        <title>Laminarin stimulates single cell rates of sulfate reduction while oxygen inhibits transcriptomic activity in coastal marine sediment.</title>
        <authorList>
            <person name="Lindsay M."/>
            <person name="Orcutt B."/>
            <person name="Emerson D."/>
            <person name="Stepanauskas R."/>
            <person name="D'Angelo T."/>
        </authorList>
    </citation>
    <scope>NUCLEOTIDE SEQUENCE [LARGE SCALE GENOMIC DNA]</scope>
    <source>
        <strain evidence="1">SAG AM-311-K15</strain>
    </source>
</reference>
<sequence>MVKMIFKICGSMFLISVFIMPKIPQTQTLSAPIFETLDLNMLGVMMTSLEAASQPVIGNIQNPTLKRGARTWRFRSLRDQFYLSSFAVLFTI</sequence>
<comment type="caution">
    <text evidence="1">The sequence shown here is derived from an EMBL/GenBank/DDBJ whole genome shotgun (WGS) entry which is preliminary data.</text>
</comment>
<keyword evidence="2" id="KW-1185">Reference proteome</keyword>
<organism evidence="1 2">
    <name type="scientific">candidate division CSSED10-310 bacterium</name>
    <dbReference type="NCBI Taxonomy" id="2855610"/>
    <lineage>
        <taxon>Bacteria</taxon>
        <taxon>Bacteria division CSSED10-310</taxon>
    </lineage>
</organism>
<protein>
    <submittedName>
        <fullName evidence="1">Uncharacterized protein</fullName>
    </submittedName>
</protein>
<feature type="non-terminal residue" evidence="1">
    <location>
        <position position="92"/>
    </location>
</feature>
<dbReference type="EMBL" id="JBHPBY010000073">
    <property type="protein sequence ID" value="MFC1850037.1"/>
    <property type="molecule type" value="Genomic_DNA"/>
</dbReference>